<reference evidence="1" key="1">
    <citation type="submission" date="2024-07" db="EMBL/GenBank/DDBJ databases">
        <title>Complete genome sequence of Verrucomicrobiaceae bacterium NT6N.</title>
        <authorList>
            <person name="Huang C."/>
            <person name="Takami H."/>
            <person name="Hamasaki K."/>
        </authorList>
    </citation>
    <scope>NUCLEOTIDE SEQUENCE</scope>
    <source>
        <strain evidence="1">NT6N</strain>
    </source>
</reference>
<name>A0AAT9FNA5_9BACT</name>
<proteinExistence type="predicted"/>
<dbReference type="EMBL" id="AP026866">
    <property type="protein sequence ID" value="BDS07396.1"/>
    <property type="molecule type" value="Genomic_DNA"/>
</dbReference>
<organism evidence="1">
    <name type="scientific">Oceaniferula spumae</name>
    <dbReference type="NCBI Taxonomy" id="2979115"/>
    <lineage>
        <taxon>Bacteria</taxon>
        <taxon>Pseudomonadati</taxon>
        <taxon>Verrucomicrobiota</taxon>
        <taxon>Verrucomicrobiia</taxon>
        <taxon>Verrucomicrobiales</taxon>
        <taxon>Verrucomicrobiaceae</taxon>
        <taxon>Oceaniferula</taxon>
    </lineage>
</organism>
<dbReference type="KEGG" id="osu:NT6N_24360"/>
<dbReference type="AlphaFoldDB" id="A0AAT9FNA5"/>
<sequence>MVAVLDFAPQLQGQDSSVDSRDMSLPLLCWAMFYTNGTRLALQPTDTEVLLVAEFRSPVNL</sequence>
<gene>
    <name evidence="1" type="ORF">NT6N_24360</name>
</gene>
<evidence type="ECO:0000313" key="1">
    <source>
        <dbReference type="EMBL" id="BDS07396.1"/>
    </source>
</evidence>
<protein>
    <submittedName>
        <fullName evidence="1">Uncharacterized protein</fullName>
    </submittedName>
</protein>
<accession>A0AAT9FNA5</accession>